<comment type="caution">
    <text evidence="4">The sequence shown here is derived from an EMBL/GenBank/DDBJ whole genome shotgun (WGS) entry which is preliminary data.</text>
</comment>
<evidence type="ECO:0000256" key="2">
    <source>
        <dbReference type="ARBA" id="ARBA00010742"/>
    </source>
</evidence>
<evidence type="ECO:0000256" key="1">
    <source>
        <dbReference type="ARBA" id="ARBA00004418"/>
    </source>
</evidence>
<dbReference type="RefSeq" id="WP_121623343.1">
    <property type="nucleotide sequence ID" value="NZ_JACIIW010000005.1"/>
</dbReference>
<accession>A0A3L7AED4</accession>
<dbReference type="AlphaFoldDB" id="A0A3L7AED4"/>
<evidence type="ECO:0000256" key="3">
    <source>
        <dbReference type="ARBA" id="ARBA00022729"/>
    </source>
</evidence>
<dbReference type="SUPFAM" id="SSF53850">
    <property type="entry name" value="Periplasmic binding protein-like II"/>
    <property type="match status" value="1"/>
</dbReference>
<comment type="subcellular location">
    <subcellularLocation>
        <location evidence="1">Periplasm</location>
    </subcellularLocation>
</comment>
<dbReference type="Pfam" id="PF13379">
    <property type="entry name" value="NMT1_2"/>
    <property type="match status" value="1"/>
</dbReference>
<protein>
    <recommendedName>
        <fullName evidence="6">Nitrate ABC transporter substrate-binding protein</fullName>
    </recommendedName>
</protein>
<keyword evidence="5" id="KW-1185">Reference proteome</keyword>
<evidence type="ECO:0008006" key="6">
    <source>
        <dbReference type="Google" id="ProtNLM"/>
    </source>
</evidence>
<sequence>MADHETPLPAQSRLDFSRRQFMVRSAATIAGAAASSYGFAWGDLAYGQQLSGAPVEFNVAIRPDWTQGWFGMINQEKGFWKKYLPAGSNVTFSHPIQGGIVTSELIANKSVIGHNGDAPGLIATFQRERVDIRAVGIIGSSPSGYATFQVLVRKDAPEFANSKEALKWMDGKKVATPKGSASDRFFQDVLKREGVKPAEYLNLAIGVITTSLRNGTIDGACTWDPQGAAVSTVAGEGIARVVATGYPWNERDFGTMVARKDFMDAKPEIMKAWLKSEIEAQIWYCDPRNHDEVITIAQKYVKGLSRQALWFSLAGLLPEPYYGGPIRDEKLFVWNDEIRAVQAKVVEYLAANKVIPSSTLLPGAVDDSIAREAMKEMGVSSPLVTLKAVPLDKGYPLLGNKDRIEDYVALFS</sequence>
<dbReference type="GO" id="GO:0042597">
    <property type="term" value="C:periplasmic space"/>
    <property type="evidence" value="ECO:0007669"/>
    <property type="project" value="UniProtKB-SubCell"/>
</dbReference>
<proteinExistence type="inferred from homology"/>
<organism evidence="4 5">
    <name type="scientific">Xanthobacter tagetidis</name>
    <dbReference type="NCBI Taxonomy" id="60216"/>
    <lineage>
        <taxon>Bacteria</taxon>
        <taxon>Pseudomonadati</taxon>
        <taxon>Pseudomonadota</taxon>
        <taxon>Alphaproteobacteria</taxon>
        <taxon>Hyphomicrobiales</taxon>
        <taxon>Xanthobacteraceae</taxon>
        <taxon>Xanthobacter</taxon>
    </lineage>
</organism>
<keyword evidence="3" id="KW-0732">Signal</keyword>
<gene>
    <name evidence="4" type="ORF">D9R14_10880</name>
</gene>
<dbReference type="OrthoDB" id="286202at2"/>
<dbReference type="PANTHER" id="PTHR30024:SF47">
    <property type="entry name" value="TAURINE-BINDING PERIPLASMIC PROTEIN"/>
    <property type="match status" value="1"/>
</dbReference>
<dbReference type="Proteomes" id="UP000269692">
    <property type="component" value="Unassembled WGS sequence"/>
</dbReference>
<dbReference type="Gene3D" id="3.40.190.10">
    <property type="entry name" value="Periplasmic binding protein-like II"/>
    <property type="match status" value="1"/>
</dbReference>
<dbReference type="InterPro" id="IPR006311">
    <property type="entry name" value="TAT_signal"/>
</dbReference>
<evidence type="ECO:0000313" key="4">
    <source>
        <dbReference type="EMBL" id="RLP78749.1"/>
    </source>
</evidence>
<comment type="similarity">
    <text evidence="2">Belongs to the bacterial solute-binding protein SsuA/TauA family.</text>
</comment>
<dbReference type="EMBL" id="RCTF01000007">
    <property type="protein sequence ID" value="RLP78749.1"/>
    <property type="molecule type" value="Genomic_DNA"/>
</dbReference>
<evidence type="ECO:0000313" key="5">
    <source>
        <dbReference type="Proteomes" id="UP000269692"/>
    </source>
</evidence>
<name>A0A3L7AED4_9HYPH</name>
<dbReference type="PROSITE" id="PS51318">
    <property type="entry name" value="TAT"/>
    <property type="match status" value="1"/>
</dbReference>
<dbReference type="PANTHER" id="PTHR30024">
    <property type="entry name" value="ALIPHATIC SULFONATES-BINDING PROTEIN-RELATED"/>
    <property type="match status" value="1"/>
</dbReference>
<reference evidence="4 5" key="1">
    <citation type="submission" date="2018-10" db="EMBL/GenBank/DDBJ databases">
        <title>Xanthobacter tagetidis genome sequencing and assembly.</title>
        <authorList>
            <person name="Maclea K.S."/>
            <person name="Goen A.E."/>
            <person name="Fatima S.A."/>
        </authorList>
    </citation>
    <scope>NUCLEOTIDE SEQUENCE [LARGE SCALE GENOMIC DNA]</scope>
    <source>
        <strain evidence="4 5">ATCC 700314</strain>
    </source>
</reference>